<gene>
    <name evidence="4" type="ORF">MiSe_13350</name>
</gene>
<reference evidence="4" key="1">
    <citation type="submission" date="2019-10" db="EMBL/GenBank/DDBJ databases">
        <title>Draft genome sequece of Microseira wollei NIES-4236.</title>
        <authorList>
            <person name="Yamaguchi H."/>
            <person name="Suzuki S."/>
            <person name="Kawachi M."/>
        </authorList>
    </citation>
    <scope>NUCLEOTIDE SEQUENCE</scope>
    <source>
        <strain evidence="4">NIES-4236</strain>
    </source>
</reference>
<protein>
    <recommendedName>
        <fullName evidence="3">Methyltransferase domain-containing protein</fullName>
    </recommendedName>
</protein>
<evidence type="ECO:0000259" key="3">
    <source>
        <dbReference type="Pfam" id="PF13649"/>
    </source>
</evidence>
<proteinExistence type="predicted"/>
<comment type="caution">
    <text evidence="4">The sequence shown here is derived from an EMBL/GenBank/DDBJ whole genome shotgun (WGS) entry which is preliminary data.</text>
</comment>
<organism evidence="4 5">
    <name type="scientific">Microseira wollei NIES-4236</name>
    <dbReference type="NCBI Taxonomy" id="2530354"/>
    <lineage>
        <taxon>Bacteria</taxon>
        <taxon>Bacillati</taxon>
        <taxon>Cyanobacteriota</taxon>
        <taxon>Cyanophyceae</taxon>
        <taxon>Oscillatoriophycideae</taxon>
        <taxon>Aerosakkonematales</taxon>
        <taxon>Aerosakkonemataceae</taxon>
        <taxon>Microseira</taxon>
    </lineage>
</organism>
<dbReference type="Gene3D" id="3.40.50.150">
    <property type="entry name" value="Vaccinia Virus protein VP39"/>
    <property type="match status" value="1"/>
</dbReference>
<keyword evidence="2" id="KW-0808">Transferase</keyword>
<dbReference type="InterPro" id="IPR029063">
    <property type="entry name" value="SAM-dependent_MTases_sf"/>
</dbReference>
<accession>A0AAV3X8A7</accession>
<feature type="domain" description="Methyltransferase" evidence="3">
    <location>
        <begin position="46"/>
        <end position="135"/>
    </location>
</feature>
<dbReference type="EMBL" id="BLAY01000015">
    <property type="protein sequence ID" value="GET36584.1"/>
    <property type="molecule type" value="Genomic_DNA"/>
</dbReference>
<dbReference type="Pfam" id="PF13649">
    <property type="entry name" value="Methyltransf_25"/>
    <property type="match status" value="1"/>
</dbReference>
<name>A0AAV3X8A7_9CYAN</name>
<dbReference type="PANTHER" id="PTHR43861">
    <property type="entry name" value="TRANS-ACONITATE 2-METHYLTRANSFERASE-RELATED"/>
    <property type="match status" value="1"/>
</dbReference>
<evidence type="ECO:0000313" key="5">
    <source>
        <dbReference type="Proteomes" id="UP001050975"/>
    </source>
</evidence>
<sequence length="208" mass="23080">MEQHEQVTIAEYQLTAEAFRAGTWEHDVSQNRDSLVRFLPKNPGKILDIGCGPGRDLVAFKQQGHTVVGLDATPAFVEMAKQVSGCEVWQQSFLSLDLPGETFDGIFANASLIHVPRGEMVRVLQDLQRSLVPQGAIVMSMCRGDSEGYSARPTGYRYVCGWEYETLAPCVEAAGFEIVNHYYRPPGVRFEAQSWLVIVGRKTAIGKD</sequence>
<evidence type="ECO:0000313" key="4">
    <source>
        <dbReference type="EMBL" id="GET36584.1"/>
    </source>
</evidence>
<dbReference type="InterPro" id="IPR041698">
    <property type="entry name" value="Methyltransf_25"/>
</dbReference>
<dbReference type="RefSeq" id="WP_226576435.1">
    <property type="nucleotide sequence ID" value="NZ_BLAY01000015.1"/>
</dbReference>
<dbReference type="AlphaFoldDB" id="A0AAV3X8A7"/>
<keyword evidence="1" id="KW-0489">Methyltransferase</keyword>
<dbReference type="GO" id="GO:0008168">
    <property type="term" value="F:methyltransferase activity"/>
    <property type="evidence" value="ECO:0007669"/>
    <property type="project" value="UniProtKB-KW"/>
</dbReference>
<evidence type="ECO:0000256" key="2">
    <source>
        <dbReference type="ARBA" id="ARBA00022679"/>
    </source>
</evidence>
<dbReference type="SUPFAM" id="SSF53335">
    <property type="entry name" value="S-adenosyl-L-methionine-dependent methyltransferases"/>
    <property type="match status" value="1"/>
</dbReference>
<dbReference type="Proteomes" id="UP001050975">
    <property type="component" value="Unassembled WGS sequence"/>
</dbReference>
<dbReference type="GO" id="GO:0032259">
    <property type="term" value="P:methylation"/>
    <property type="evidence" value="ECO:0007669"/>
    <property type="project" value="UniProtKB-KW"/>
</dbReference>
<keyword evidence="5" id="KW-1185">Reference proteome</keyword>
<dbReference type="CDD" id="cd02440">
    <property type="entry name" value="AdoMet_MTases"/>
    <property type="match status" value="1"/>
</dbReference>
<evidence type="ECO:0000256" key="1">
    <source>
        <dbReference type="ARBA" id="ARBA00022603"/>
    </source>
</evidence>
<dbReference type="PANTHER" id="PTHR43861:SF1">
    <property type="entry name" value="TRANS-ACONITATE 2-METHYLTRANSFERASE"/>
    <property type="match status" value="1"/>
</dbReference>